<dbReference type="GO" id="GO:0017004">
    <property type="term" value="P:cytochrome complex assembly"/>
    <property type="evidence" value="ECO:0007669"/>
    <property type="project" value="UniProtKB-KW"/>
</dbReference>
<dbReference type="InterPro" id="IPR011990">
    <property type="entry name" value="TPR-like_helical_dom_sf"/>
</dbReference>
<evidence type="ECO:0000256" key="1">
    <source>
        <dbReference type="ARBA" id="ARBA00022748"/>
    </source>
</evidence>
<dbReference type="STRING" id="1715693.PH7735_02565"/>
<gene>
    <name evidence="2" type="ORF">PH7735_02565</name>
</gene>
<dbReference type="EMBL" id="CYTW01000002">
    <property type="protein sequence ID" value="CUK02322.1"/>
    <property type="molecule type" value="Genomic_DNA"/>
</dbReference>
<organism evidence="2 3">
    <name type="scientific">Shimia thalassica</name>
    <dbReference type="NCBI Taxonomy" id="1715693"/>
    <lineage>
        <taxon>Bacteria</taxon>
        <taxon>Pseudomonadati</taxon>
        <taxon>Pseudomonadota</taxon>
        <taxon>Alphaproteobacteria</taxon>
        <taxon>Rhodobacterales</taxon>
        <taxon>Roseobacteraceae</taxon>
    </lineage>
</organism>
<keyword evidence="1" id="KW-0201">Cytochrome c-type biogenesis</keyword>
<keyword evidence="3" id="KW-1185">Reference proteome</keyword>
<reference evidence="3" key="1">
    <citation type="submission" date="2015-09" db="EMBL/GenBank/DDBJ databases">
        <authorList>
            <person name="Rodrigo-Torres Lidia"/>
            <person name="Arahal R.David."/>
        </authorList>
    </citation>
    <scope>NUCLEOTIDE SEQUENCE [LARGE SCALE GENOMIC DNA]</scope>
    <source>
        <strain evidence="3">CECT 7735</strain>
    </source>
</reference>
<evidence type="ECO:0000313" key="2">
    <source>
        <dbReference type="EMBL" id="CUK02322.1"/>
    </source>
</evidence>
<dbReference type="Gene3D" id="1.25.40.10">
    <property type="entry name" value="Tetratricopeptide repeat domain"/>
    <property type="match status" value="1"/>
</dbReference>
<dbReference type="SUPFAM" id="SSF48452">
    <property type="entry name" value="TPR-like"/>
    <property type="match status" value="1"/>
</dbReference>
<proteinExistence type="predicted"/>
<dbReference type="RefSeq" id="WP_058311721.1">
    <property type="nucleotide sequence ID" value="NZ_CYTW01000002.1"/>
</dbReference>
<dbReference type="AlphaFoldDB" id="A0A0P1IAX1"/>
<dbReference type="NCBIfam" id="TIGR03142">
    <property type="entry name" value="cytochro_ccmI"/>
    <property type="match status" value="1"/>
</dbReference>
<accession>A0A0P1IAX1</accession>
<sequence length="412" mass="44755">MIFWIVAIAGALMIAGLFAVALFKGRTGEESPAAYDLRVYQDQLKEVEKDLSRGVINAEDAERIRTEISRRILAADAQLQEGGDTGGQPVMAGRVVAVLMGVVLVGGTAALYAQLGAPGYDDMPLQQRIDDATERHATRLSQAEYEDKLPVRPASEPDGEYGALIEKLRQTVKDRPDDLQGQTLLARNEANLGNVKRAYVAQSNVVRLKAGQATLDDHMFLAELYIAAAEGYVSPEAETALRAALRIEPSDKLGRYYWGLMLIQNGRPDLAFRLWSNLLNESAPNDPWVAPIRSRIQELAWLSGVEYELPPQAPVTGQGLSGPSAEDMQAAQEMSTEDQQEMIRGMVTRLSDRLATEGGSPQEWARLIGALGVLGDLDQAQAIWEEAQSRFAGNPEALAIVTSGAQQAGLSQ</sequence>
<dbReference type="Proteomes" id="UP000051870">
    <property type="component" value="Unassembled WGS sequence"/>
</dbReference>
<name>A0A0P1IAX1_9RHOB</name>
<evidence type="ECO:0000313" key="3">
    <source>
        <dbReference type="Proteomes" id="UP000051870"/>
    </source>
</evidence>
<dbReference type="GeneID" id="83881580"/>
<protein>
    <submittedName>
        <fullName evidence="2">Cytochrome c-type biogenesis protein CcmI</fullName>
    </submittedName>
</protein>
<dbReference type="InterPro" id="IPR017560">
    <property type="entry name" value="Cyt_c_biogenesis_CcmI"/>
</dbReference>